<comment type="caution">
    <text evidence="3">The sequence shown here is derived from an EMBL/GenBank/DDBJ whole genome shotgun (WGS) entry which is preliminary data.</text>
</comment>
<dbReference type="InterPro" id="IPR036116">
    <property type="entry name" value="FN3_sf"/>
</dbReference>
<dbReference type="InterPro" id="IPR003961">
    <property type="entry name" value="FN3_dom"/>
</dbReference>
<sequence>MMPGYAVFAAPIDRPSAAGGEESVTASNFTPGATLKLYLTNGVLVDTSPSGVFDPTYEFSNVVPNSLGFYVTQMIGSDESANSDFVGVSLRTPAIAAGIGYVDVSNVLQGATAQLYEADGTPTGITPSDQGGGVWRFDGLTPRADYYAVQSINNVISLGTNLATVLPDVPDAPATIGGEESIQVNSFTSGATLKLYLWNGTLVNTATSVTDSSYTFTNVVPNSIGFYVTQTVGSEESVNSAFTSVSLRTPAIAAGIGYVDVSNVLQGATAQLYEADGTPTGVTPSDQGGGVWRFDGLTPRADYYAVQSINNVISLGTSLATVLSDVPAAPTTIGGEESIQVNSFTSGATLKLYLWNGTLVDTAAGVTDSSYTFTNVVPNSIGFYVTQTVGSEESVNSAFTPVSLRAPVAIAGEDYVDVSNVLQGAQVELYDSGDNLVSSSPQEMNDGAWRFAGLQTRKSYYAIQSINGVTSSNSVFVTINPDIPAAPSAAGGEEHIVASGYEEGATLKLYLTDQTLLRTIPNVVGSTYMFEDVVPNHLGFYVTQTVGGEESENSIFTDVSLRTPEASGGVRYVDISNVLEGASLALYDSNHTLITAQPVDLGNGVWRFNELSNGLTYYAIQSINGVVSLNTLFVTLPEPPSQPLNVAAVAGNGQAVISFTPPLDSGRSPISEYRILASPGGEIVASGTASPITVTGLSNGTSYTFKVIAVNETGAGAASEESNAVVPWVYSYVNNSMSSFDVEVIVNGKSEPIGRAFYGFENGRSLVRIVANRSDLEKRLASEGDRPSIIVPVQSTHDIAIGEFDGELIRSMQLKQATIELRTPDASYRLPTGEIPLDEIIEVFGSGVSLADITFKIETSAASREAIARVENAARNGSFTVAAPPREFALYASYGGKTHELTGFNVYVERTIHIPASADPSRITTGIVVEADGTVRHVPTRVVVNGSQYTAVINSLTNSTYAVVWNPVAFTDMIGHWAQNSVNDMGSRMVIGGTGDGVFNPEREMTRAEFAEMLVKGLGLRVEKGAMAAQFNDVDATDWFSGAIHSAVSYKLLQGYEDGSFRPEQRITREQATVILAKAMLITGLTSSPPSGDDEAVLQEFGDAGSMSGWAKQGVVAAMKAGIIVGKSSDRLAPKDYLTRAEAAVMIQRLLRQSDLIDK</sequence>
<accession>A0A1A5YN34</accession>
<dbReference type="STRING" id="1844972.A7K91_19700"/>
<organism evidence="3 4">
    <name type="scientific">Paenibacillus oryzae</name>
    <dbReference type="NCBI Taxonomy" id="1844972"/>
    <lineage>
        <taxon>Bacteria</taxon>
        <taxon>Bacillati</taxon>
        <taxon>Bacillota</taxon>
        <taxon>Bacilli</taxon>
        <taxon>Bacillales</taxon>
        <taxon>Paenibacillaceae</taxon>
        <taxon>Paenibacillus</taxon>
    </lineage>
</organism>
<dbReference type="SUPFAM" id="SSF49265">
    <property type="entry name" value="Fibronectin type III"/>
    <property type="match status" value="1"/>
</dbReference>
<dbReference type="PROSITE" id="PS50853">
    <property type="entry name" value="FN3"/>
    <property type="match status" value="1"/>
</dbReference>
<dbReference type="PANTHER" id="PTHR43308:SF5">
    <property type="entry name" value="S-LAYER PROTEIN _ PEPTIDOGLYCAN ENDO-BETA-N-ACETYLGLUCOSAMINIDASE"/>
    <property type="match status" value="1"/>
</dbReference>
<feature type="domain" description="SLH" evidence="2">
    <location>
        <begin position="1098"/>
        <end position="1159"/>
    </location>
</feature>
<dbReference type="Pfam" id="PF00041">
    <property type="entry name" value="fn3"/>
    <property type="match status" value="1"/>
</dbReference>
<evidence type="ECO:0000313" key="3">
    <source>
        <dbReference type="EMBL" id="OBR67017.1"/>
    </source>
</evidence>
<feature type="domain" description="SLH" evidence="2">
    <location>
        <begin position="965"/>
        <end position="1028"/>
    </location>
</feature>
<dbReference type="PROSITE" id="PS51272">
    <property type="entry name" value="SLH"/>
    <property type="match status" value="3"/>
</dbReference>
<evidence type="ECO:0000259" key="2">
    <source>
        <dbReference type="PROSITE" id="PS51272"/>
    </source>
</evidence>
<dbReference type="Gene3D" id="2.60.40.10">
    <property type="entry name" value="Immunoglobulins"/>
    <property type="match status" value="1"/>
</dbReference>
<dbReference type="PANTHER" id="PTHR43308">
    <property type="entry name" value="OUTER MEMBRANE PROTEIN ALPHA-RELATED"/>
    <property type="match status" value="1"/>
</dbReference>
<evidence type="ECO:0008006" key="5">
    <source>
        <dbReference type="Google" id="ProtNLM"/>
    </source>
</evidence>
<evidence type="ECO:0000313" key="4">
    <source>
        <dbReference type="Proteomes" id="UP000092024"/>
    </source>
</evidence>
<evidence type="ECO:0000259" key="1">
    <source>
        <dbReference type="PROSITE" id="PS50853"/>
    </source>
</evidence>
<dbReference type="InterPro" id="IPR001119">
    <property type="entry name" value="SLH_dom"/>
</dbReference>
<name>A0A1A5YN34_9BACL</name>
<dbReference type="InterPro" id="IPR013783">
    <property type="entry name" value="Ig-like_fold"/>
</dbReference>
<reference evidence="3 4" key="1">
    <citation type="submission" date="2016-05" db="EMBL/GenBank/DDBJ databases">
        <title>Paenibacillus oryzae. sp. nov., isolated from the rice root.</title>
        <authorList>
            <person name="Zhang J."/>
            <person name="Zhang X."/>
        </authorList>
    </citation>
    <scope>NUCLEOTIDE SEQUENCE [LARGE SCALE GENOMIC DNA]</scope>
    <source>
        <strain evidence="3 4">1DrF-4</strain>
    </source>
</reference>
<gene>
    <name evidence="3" type="ORF">A7K91_19700</name>
</gene>
<dbReference type="CDD" id="cd00063">
    <property type="entry name" value="FN3"/>
    <property type="match status" value="1"/>
</dbReference>
<protein>
    <recommendedName>
        <fullName evidence="5">S-layer protein</fullName>
    </recommendedName>
</protein>
<feature type="domain" description="SLH" evidence="2">
    <location>
        <begin position="1031"/>
        <end position="1090"/>
    </location>
</feature>
<dbReference type="EMBL" id="LYPA01000041">
    <property type="protein sequence ID" value="OBR67017.1"/>
    <property type="molecule type" value="Genomic_DNA"/>
</dbReference>
<dbReference type="AlphaFoldDB" id="A0A1A5YN34"/>
<dbReference type="Pfam" id="PF00395">
    <property type="entry name" value="SLH"/>
    <property type="match status" value="3"/>
</dbReference>
<proteinExistence type="predicted"/>
<dbReference type="Proteomes" id="UP000092024">
    <property type="component" value="Unassembled WGS sequence"/>
</dbReference>
<feature type="domain" description="Fibronectin type-III" evidence="1">
    <location>
        <begin position="639"/>
        <end position="729"/>
    </location>
</feature>
<dbReference type="InterPro" id="IPR051465">
    <property type="entry name" value="Cell_Envelope_Struct_Comp"/>
</dbReference>
<keyword evidence="4" id="KW-1185">Reference proteome</keyword>
<dbReference type="SMART" id="SM00060">
    <property type="entry name" value="FN3"/>
    <property type="match status" value="1"/>
</dbReference>